<dbReference type="InterPro" id="IPR045962">
    <property type="entry name" value="DUF6382"/>
</dbReference>
<dbReference type="EMBL" id="CP002109">
    <property type="protein sequence ID" value="ADL02783.1"/>
    <property type="molecule type" value="Genomic_DNA"/>
</dbReference>
<feature type="transmembrane region" description="Helical" evidence="2">
    <location>
        <begin position="260"/>
        <end position="279"/>
    </location>
</feature>
<dbReference type="STRING" id="610130.Closa_0140"/>
<gene>
    <name evidence="4" type="ordered locus">Closa_0140</name>
</gene>
<dbReference type="AlphaFoldDB" id="D9R0Y4"/>
<dbReference type="RefSeq" id="WP_013270883.1">
    <property type="nucleotide sequence ID" value="NC_014376.1"/>
</dbReference>
<keyword evidence="2" id="KW-0472">Membrane</keyword>
<accession>D9R0Y4</accession>
<dbReference type="PROSITE" id="PS50006">
    <property type="entry name" value="FHA_DOMAIN"/>
    <property type="match status" value="1"/>
</dbReference>
<name>D9R0Y4_LACSW</name>
<dbReference type="SMART" id="SM00240">
    <property type="entry name" value="FHA"/>
    <property type="match status" value="1"/>
</dbReference>
<evidence type="ECO:0000259" key="3">
    <source>
        <dbReference type="PROSITE" id="PS50006"/>
    </source>
</evidence>
<keyword evidence="2" id="KW-1133">Transmembrane helix</keyword>
<dbReference type="InterPro" id="IPR000253">
    <property type="entry name" value="FHA_dom"/>
</dbReference>
<dbReference type="KEGG" id="csh:Closa_0140"/>
<evidence type="ECO:0000256" key="2">
    <source>
        <dbReference type="SAM" id="Phobius"/>
    </source>
</evidence>
<dbReference type="Gene3D" id="2.60.200.20">
    <property type="match status" value="1"/>
</dbReference>
<feature type="domain" description="FHA" evidence="3">
    <location>
        <begin position="363"/>
        <end position="413"/>
    </location>
</feature>
<reference evidence="4" key="1">
    <citation type="submission" date="2010-07" db="EMBL/GenBank/DDBJ databases">
        <title>Complete sequence of Clostridium saccharolyticum WM1.</title>
        <authorList>
            <consortium name="US DOE Joint Genome Institute"/>
            <person name="Lucas S."/>
            <person name="Copeland A."/>
            <person name="Lapidus A."/>
            <person name="Cheng J.-F."/>
            <person name="Bruce D."/>
            <person name="Goodwin L."/>
            <person name="Pitluck S."/>
            <person name="Chertkov O."/>
            <person name="Detter J.C."/>
            <person name="Han C."/>
            <person name="Tapia R."/>
            <person name="Land M."/>
            <person name="Hauser L."/>
            <person name="Chang Y.-J."/>
            <person name="Jeffries C."/>
            <person name="Kyrpides N."/>
            <person name="Ivanova N."/>
            <person name="Mikhailova N."/>
            <person name="Mouttaki H."/>
            <person name="Lin L."/>
            <person name="Zhou J."/>
            <person name="Hemme C.L."/>
            <person name="Woyke T."/>
        </authorList>
    </citation>
    <scope>NUCLEOTIDE SEQUENCE [LARGE SCALE GENOMIC DNA]</scope>
    <source>
        <strain evidence="4">WM1</strain>
    </source>
</reference>
<keyword evidence="5" id="KW-1185">Reference proteome</keyword>
<proteinExistence type="predicted"/>
<evidence type="ECO:0000256" key="1">
    <source>
        <dbReference type="SAM" id="MobiDB-lite"/>
    </source>
</evidence>
<keyword evidence="2" id="KW-0812">Transmembrane</keyword>
<dbReference type="eggNOG" id="COG1716">
    <property type="taxonomic scope" value="Bacteria"/>
</dbReference>
<dbReference type="InterPro" id="IPR008984">
    <property type="entry name" value="SMAD_FHA_dom_sf"/>
</dbReference>
<feature type="region of interest" description="Disordered" evidence="1">
    <location>
        <begin position="183"/>
        <end position="206"/>
    </location>
</feature>
<feature type="transmembrane region" description="Helical" evidence="2">
    <location>
        <begin position="231"/>
        <end position="254"/>
    </location>
</feature>
<dbReference type="Pfam" id="PF00498">
    <property type="entry name" value="FHA"/>
    <property type="match status" value="1"/>
</dbReference>
<evidence type="ECO:0000313" key="5">
    <source>
        <dbReference type="Proteomes" id="UP000001662"/>
    </source>
</evidence>
<organism evidence="4 5">
    <name type="scientific">Lacrimispora saccharolytica (strain ATCC 35040 / DSM 2544 / NRCC 2533 / WM1)</name>
    <name type="common">Clostridium saccharolyticum</name>
    <dbReference type="NCBI Taxonomy" id="610130"/>
    <lineage>
        <taxon>Bacteria</taxon>
        <taxon>Bacillati</taxon>
        <taxon>Bacillota</taxon>
        <taxon>Clostridia</taxon>
        <taxon>Lachnospirales</taxon>
        <taxon>Lachnospiraceae</taxon>
        <taxon>Lacrimispora</taxon>
    </lineage>
</organism>
<dbReference type="HOGENOM" id="CLU_036067_0_0_9"/>
<dbReference type="Proteomes" id="UP000001662">
    <property type="component" value="Chromosome"/>
</dbReference>
<sequence length="437" mass="49641">MKAAYRREMRHNYLIIELEETGYDGYEILMLASNGIEGLLKFRAKQMDDRVLYYYEITSKQPLSRVLEYHSLGGEELKRLIGDIGQTLGRLELYLLKEKQILLEPEYIYVEPEQFKVFLCLVPGRHVDFPGEMTGLLRYLLGKVNHQDKECVVMAYGLYQESLKENYGMKDLLEIAGKNCSGTKGSDENIPQPDDTKAPEESQMSPLPYGLRDLNEEMEERISLSDVRKKGLLFVIPFSAMIGITLVLWLLSGLEGILKFWYAVPFAGIFTAFTALTAWRRYSGQQNEAMVKGEEGGRQPVERDDWKMAFVEEIKEKAPKFEAGDEEIIQTTLLTDPGADKNIRYLRALGPDTEDILITYVPFLIGKQEGMVDCVLSGDAVSRIHARIDRDGEEYRISDLNSTNGTTVNGRVLETNETVGLKKGDEVLIANFAYIFT</sequence>
<evidence type="ECO:0000313" key="4">
    <source>
        <dbReference type="EMBL" id="ADL02783.1"/>
    </source>
</evidence>
<dbReference type="CDD" id="cd00060">
    <property type="entry name" value="FHA"/>
    <property type="match status" value="1"/>
</dbReference>
<dbReference type="PaxDb" id="610130-Closa_0140"/>
<dbReference type="Pfam" id="PF19909">
    <property type="entry name" value="DUF6382"/>
    <property type="match status" value="1"/>
</dbReference>
<dbReference type="SUPFAM" id="SSF49879">
    <property type="entry name" value="SMAD/FHA domain"/>
    <property type="match status" value="1"/>
</dbReference>
<dbReference type="OrthoDB" id="9783862at2"/>
<protein>
    <submittedName>
        <fullName evidence="4">FHA domain containing protein</fullName>
    </submittedName>
</protein>